<evidence type="ECO:0000313" key="2">
    <source>
        <dbReference type="Proteomes" id="UP000028719"/>
    </source>
</evidence>
<name>A0ABR4UIQ8_9FLAO</name>
<evidence type="ECO:0000313" key="1">
    <source>
        <dbReference type="EMBL" id="KFF24585.1"/>
    </source>
</evidence>
<reference evidence="1 2" key="1">
    <citation type="submission" date="2014-07" db="EMBL/GenBank/DDBJ databases">
        <title>Genome of Chryseobacterium vrystaatense LMG 22846.</title>
        <authorList>
            <person name="Pipes S.E."/>
            <person name="Stropko S.J."/>
            <person name="Newman J.D."/>
        </authorList>
    </citation>
    <scope>NUCLEOTIDE SEQUENCE [LARGE SCALE GENOMIC DNA]</scope>
    <source>
        <strain evidence="1 2">LMG 22846</strain>
    </source>
</reference>
<sequence length="509" mass="54136">MWLHQVFLQDIKASGGAVFKALESLDSGNNAGWVFPAVTGKTLYWVGGNGNWNDRAHWSSTSGGTGGYCVPGPLDDVYFNADSGFTSSGKTVTVNSSAYMHNITFSGSGTAPFLNSTTNPINIYGSSEWQTGMSVSAVYIYYRNNNAPKTVKSNGVPVNGSVFFEEETSVSLMDDLSVSSTITHSAGTLATLNHKVSMKNYSGDTGSKARVLKLGSSDVYITGPLNEGDFEAASSNMTLDAGTSHIHFTGVTGSPKLKAYSGQHYYNISFEKPGLEGTLEGSQTGSVYYNNVIFKGNGKLNGGNEIKELVLTGAKKYTLQAGKIQKITDKLYANGSSCYKLEMVSSVPGAKALLNVMAGATNFDFANIKDINSSGIPLHFGSKSSDLGNNDNISFSAYDPGVFSGFAGQNWSCTQFNNADPASYTLSSAGFFGNPTVKYEWTKLNDPAHTGIISTGESLDMRSYGLGTYHLKVVYSTAGPDESCTLEESVIVGSCIPSMINPGLPIRNY</sequence>
<dbReference type="EMBL" id="JPRI01000008">
    <property type="protein sequence ID" value="KFF24585.1"/>
    <property type="molecule type" value="Genomic_DNA"/>
</dbReference>
<accession>A0ABR4UIQ8</accession>
<gene>
    <name evidence="1" type="ORF">IW16_19915</name>
</gene>
<organism evidence="1 2">
    <name type="scientific">Chryseobacterium vrystaatense</name>
    <dbReference type="NCBI Taxonomy" id="307480"/>
    <lineage>
        <taxon>Bacteria</taxon>
        <taxon>Pseudomonadati</taxon>
        <taxon>Bacteroidota</taxon>
        <taxon>Flavobacteriia</taxon>
        <taxon>Flavobacteriales</taxon>
        <taxon>Weeksellaceae</taxon>
        <taxon>Chryseobacterium group</taxon>
        <taxon>Chryseobacterium</taxon>
    </lineage>
</organism>
<comment type="caution">
    <text evidence="1">The sequence shown here is derived from an EMBL/GenBank/DDBJ whole genome shotgun (WGS) entry which is preliminary data.</text>
</comment>
<keyword evidence="2" id="KW-1185">Reference proteome</keyword>
<protein>
    <submittedName>
        <fullName evidence="1">Uncharacterized protein</fullName>
    </submittedName>
</protein>
<proteinExistence type="predicted"/>
<dbReference type="Proteomes" id="UP000028719">
    <property type="component" value="Unassembled WGS sequence"/>
</dbReference>